<dbReference type="PANTHER" id="PTHR12143">
    <property type="entry name" value="PEPTIDE N-GLYCANASE PNGASE -RELATED"/>
    <property type="match status" value="1"/>
</dbReference>
<evidence type="ECO:0000256" key="2">
    <source>
        <dbReference type="ARBA" id="ARBA00011245"/>
    </source>
</evidence>
<dbReference type="Pfam" id="PF07971">
    <property type="entry name" value="Glyco_hydro_92"/>
    <property type="match status" value="1"/>
</dbReference>
<dbReference type="FunFam" id="1.20.1050.60:FF:000001">
    <property type="entry name" value="Putative alpha-1,2-mannosidase"/>
    <property type="match status" value="1"/>
</dbReference>
<proteinExistence type="predicted"/>
<organism evidence="6">
    <name type="scientific">Bacteroides intestinalis</name>
    <dbReference type="NCBI Taxonomy" id="329854"/>
    <lineage>
        <taxon>Bacteria</taxon>
        <taxon>Pseudomonadati</taxon>
        <taxon>Bacteroidota</taxon>
        <taxon>Bacteroidia</taxon>
        <taxon>Bacteroidales</taxon>
        <taxon>Bacteroidaceae</taxon>
        <taxon>Bacteroides</taxon>
    </lineage>
</organism>
<dbReference type="AlphaFoldDB" id="A0A6N2WRE5"/>
<evidence type="ECO:0000313" key="6">
    <source>
        <dbReference type="EMBL" id="VYT41976.1"/>
    </source>
</evidence>
<protein>
    <submittedName>
        <fullName evidence="6">Glycosyl hydrolase family 92</fullName>
    </submittedName>
</protein>
<dbReference type="InterPro" id="IPR012939">
    <property type="entry name" value="Glyco_hydro_92"/>
</dbReference>
<dbReference type="FunFam" id="1.20.1610.10:FF:000001">
    <property type="entry name" value="Putative alpha-1,2-mannosidase"/>
    <property type="match status" value="1"/>
</dbReference>
<evidence type="ECO:0000259" key="4">
    <source>
        <dbReference type="Pfam" id="PF07971"/>
    </source>
</evidence>
<feature type="domain" description="Glycosyl hydrolase family 92" evidence="4">
    <location>
        <begin position="269"/>
        <end position="734"/>
    </location>
</feature>
<name>A0A6N2WRE5_9BACE</name>
<feature type="domain" description="Glycosyl hydrolase family 92 N-terminal" evidence="5">
    <location>
        <begin position="35"/>
        <end position="262"/>
    </location>
</feature>
<dbReference type="GO" id="GO:0005975">
    <property type="term" value="P:carbohydrate metabolic process"/>
    <property type="evidence" value="ECO:0007669"/>
    <property type="project" value="InterPro"/>
</dbReference>
<dbReference type="Gene3D" id="2.70.98.10">
    <property type="match status" value="1"/>
</dbReference>
<dbReference type="GO" id="GO:0000224">
    <property type="term" value="F:peptide-N4-(N-acetyl-beta-glucosaminyl)asparagine amidase activity"/>
    <property type="evidence" value="ECO:0007669"/>
    <property type="project" value="TreeGrafter"/>
</dbReference>
<keyword evidence="3" id="KW-0106">Calcium</keyword>
<dbReference type="Gene3D" id="1.20.1610.10">
    <property type="entry name" value="alpha-1,2-mannosidases domains"/>
    <property type="match status" value="1"/>
</dbReference>
<dbReference type="InterPro" id="IPR041371">
    <property type="entry name" value="GH92_N"/>
</dbReference>
<accession>A0A6N2WRE5</accession>
<dbReference type="Gene3D" id="3.30.2080.10">
    <property type="entry name" value="GH92 mannosidase domain"/>
    <property type="match status" value="1"/>
</dbReference>
<dbReference type="GO" id="GO:0005829">
    <property type="term" value="C:cytosol"/>
    <property type="evidence" value="ECO:0007669"/>
    <property type="project" value="TreeGrafter"/>
</dbReference>
<dbReference type="Gene3D" id="1.20.1050.60">
    <property type="entry name" value="alpha-1,2-mannosidase"/>
    <property type="match status" value="1"/>
</dbReference>
<dbReference type="InterPro" id="IPR005887">
    <property type="entry name" value="GH92_a_mannosidase_put"/>
</dbReference>
<dbReference type="RefSeq" id="WP_118424699.1">
    <property type="nucleotide sequence ID" value="NZ_BAABZC010000003.1"/>
</dbReference>
<dbReference type="GO" id="GO:0006516">
    <property type="term" value="P:glycoprotein catabolic process"/>
    <property type="evidence" value="ECO:0007669"/>
    <property type="project" value="TreeGrafter"/>
</dbReference>
<comment type="cofactor">
    <cofactor evidence="1">
        <name>Ca(2+)</name>
        <dbReference type="ChEBI" id="CHEBI:29108"/>
    </cofactor>
</comment>
<dbReference type="Pfam" id="PF17678">
    <property type="entry name" value="Glyco_hydro_92N"/>
    <property type="match status" value="1"/>
</dbReference>
<sequence>MKLSELFLLVLFLFSFSACVSQQPDTKSKCYATEYVNPFIGTDFTGNTYPGAQAPFGMVQLSPDNGLPGWDRISGYFYPDSTIAGFSHTHLSGTGAGDLYDISFMPVTLPYKEADAPLGIHSLFSHSEETASAGYYQVRLKDYDINVELTATERCGIQRYTFPEADAAIFLNLRKAMNWDSTNDTYIERIDSVTIQGYRFSDGWARDQHIFFRTRFSKPFTTMQLDTTAIVKDGKRIGTSAIARFDFHTTAGEQILVTTAISGVSMEGAARNLAAETPEDDFDKYLSVTRKNWNEQLFKIEITCDDPDEKVKFYTALYHSMLAPTIYNDVDGTYYGPDKQVHQADGWTNYSTFSLWDTYRAAHPLYTYIEPQRVNDMVQSFLAFFEQNGRLPVWNFYGSETDMMIGYHAVPVIVDAYLKGIGNFDPKKALAACVATANIDEYRGIGLYKKYGYVPYDVTDHYNSENWSLSKTLEYAYDDYCIARMAEKLGERQIAAEFYKRSQNYKNVYNPQTSFMQPRDNKGNFIQPFSPDDYTPHICESNGWQYFWSVQQDVDGLIGLVGGTERFAQKLDSMFTYNPSADEDLPIFSTGMIGQYAHGNEPSHHVIYLFNAVGQPWKTQKYAAEVMHELYKNTPAGLCGNEDCGQMSAWYVFSAMGFYPVDPVSGRYEIGTPMYPEMKMHLDNGKIFMVLAPAVSKENIYIQSVKLDGKPYDKSYITHEQIMNGSVFEFEMGNKPGAVWYAIE</sequence>
<gene>
    <name evidence="6" type="ORF">BILFYP9_03478</name>
</gene>
<dbReference type="PANTHER" id="PTHR12143:SF39">
    <property type="entry name" value="SECRETED PROTEIN"/>
    <property type="match status" value="1"/>
</dbReference>
<dbReference type="SUPFAM" id="SSF48208">
    <property type="entry name" value="Six-hairpin glycosidases"/>
    <property type="match status" value="1"/>
</dbReference>
<dbReference type="PROSITE" id="PS51257">
    <property type="entry name" value="PROKAR_LIPOPROTEIN"/>
    <property type="match status" value="1"/>
</dbReference>
<keyword evidence="6" id="KW-0378">Hydrolase</keyword>
<comment type="subunit">
    <text evidence="2">Monomer.</text>
</comment>
<dbReference type="EMBL" id="CACRSU010000046">
    <property type="protein sequence ID" value="VYT41976.1"/>
    <property type="molecule type" value="Genomic_DNA"/>
</dbReference>
<evidence type="ECO:0000256" key="3">
    <source>
        <dbReference type="ARBA" id="ARBA00022837"/>
    </source>
</evidence>
<dbReference type="NCBIfam" id="TIGR01180">
    <property type="entry name" value="aman2_put"/>
    <property type="match status" value="1"/>
</dbReference>
<evidence type="ECO:0000256" key="1">
    <source>
        <dbReference type="ARBA" id="ARBA00001913"/>
    </source>
</evidence>
<dbReference type="InterPro" id="IPR050883">
    <property type="entry name" value="PNGase"/>
</dbReference>
<dbReference type="GO" id="GO:0030246">
    <property type="term" value="F:carbohydrate binding"/>
    <property type="evidence" value="ECO:0007669"/>
    <property type="project" value="InterPro"/>
</dbReference>
<evidence type="ECO:0000259" key="5">
    <source>
        <dbReference type="Pfam" id="PF17678"/>
    </source>
</evidence>
<dbReference type="InterPro" id="IPR014718">
    <property type="entry name" value="GH-type_carb-bd"/>
</dbReference>
<dbReference type="FunFam" id="3.30.2080.10:FF:000001">
    <property type="entry name" value="Alpha-1,2-mannosidase subfamily"/>
    <property type="match status" value="1"/>
</dbReference>
<reference evidence="6" key="1">
    <citation type="submission" date="2019-11" db="EMBL/GenBank/DDBJ databases">
        <authorList>
            <person name="Feng L."/>
        </authorList>
    </citation>
    <scope>NUCLEOTIDE SEQUENCE</scope>
    <source>
        <strain evidence="6">BintestinalisLFYP9</strain>
    </source>
</reference>
<dbReference type="InterPro" id="IPR008928">
    <property type="entry name" value="6-hairpin_glycosidase_sf"/>
</dbReference>